<dbReference type="InterPro" id="IPR036390">
    <property type="entry name" value="WH_DNA-bd_sf"/>
</dbReference>
<keyword evidence="3" id="KW-1185">Reference proteome</keyword>
<evidence type="ECO:0000259" key="1">
    <source>
        <dbReference type="PROSITE" id="PS50995"/>
    </source>
</evidence>
<dbReference type="PANTHER" id="PTHR33164:SF43">
    <property type="entry name" value="HTH-TYPE TRANSCRIPTIONAL REPRESSOR YETL"/>
    <property type="match status" value="1"/>
</dbReference>
<dbReference type="AlphaFoldDB" id="A0A4S5EQ60"/>
<feature type="domain" description="HTH marR-type" evidence="1">
    <location>
        <begin position="17"/>
        <end position="148"/>
    </location>
</feature>
<dbReference type="GO" id="GO:0006950">
    <property type="term" value="P:response to stress"/>
    <property type="evidence" value="ECO:0007669"/>
    <property type="project" value="TreeGrafter"/>
</dbReference>
<dbReference type="PROSITE" id="PS50995">
    <property type="entry name" value="HTH_MARR_2"/>
    <property type="match status" value="1"/>
</dbReference>
<evidence type="ECO:0000313" key="3">
    <source>
        <dbReference type="Proteomes" id="UP000305282"/>
    </source>
</evidence>
<sequence>MCATTGPSTSDSQVDGQPRLADALVQFAHLIDHLFADVSRGLGLTPQQVQLLCELIQGPVGMTELTGILHVERSSLTGLVDRVEYRGLVKRIRHTTDRRVIQVALTARGARLAMKSYDSVTAKIAELTSGVAPANATLLTKIVAGILADNGVPLISTPEVR</sequence>
<comment type="caution">
    <text evidence="2">The sequence shown here is derived from an EMBL/GenBank/DDBJ whole genome shotgun (WGS) entry which is preliminary data.</text>
</comment>
<dbReference type="InterPro" id="IPR036388">
    <property type="entry name" value="WH-like_DNA-bd_sf"/>
</dbReference>
<dbReference type="Pfam" id="PF01047">
    <property type="entry name" value="MarR"/>
    <property type="match status" value="1"/>
</dbReference>
<accession>A0A4S5EQ60</accession>
<dbReference type="Gene3D" id="1.10.10.10">
    <property type="entry name" value="Winged helix-like DNA-binding domain superfamily/Winged helix DNA-binding domain"/>
    <property type="match status" value="1"/>
</dbReference>
<dbReference type="PRINTS" id="PR00598">
    <property type="entry name" value="HTHMARR"/>
</dbReference>
<name>A0A4S5EQ60_9ACTN</name>
<gene>
    <name evidence="2" type="ORF">E7Y31_13270</name>
</gene>
<dbReference type="InterPro" id="IPR000835">
    <property type="entry name" value="HTH_MarR-typ"/>
</dbReference>
<protein>
    <submittedName>
        <fullName evidence="2">Winged helix-turn-helix transcriptional regulator</fullName>
    </submittedName>
</protein>
<proteinExistence type="predicted"/>
<dbReference type="SMART" id="SM00347">
    <property type="entry name" value="HTH_MARR"/>
    <property type="match status" value="1"/>
</dbReference>
<reference evidence="2 3" key="1">
    <citation type="submission" date="2019-04" db="EMBL/GenBank/DDBJ databases">
        <title>Draft genome sequences for three unisolated Alnus-infective Frankia Sp+ strains, AgTrS, AiOr and AvVan, the first sequenced Frankia strains able to sporulate in-planta.</title>
        <authorList>
            <person name="Bethencourt L."/>
            <person name="Vautrin F."/>
            <person name="Taib N."/>
            <person name="Dubost A."/>
            <person name="Castro-Garcia L."/>
            <person name="Imbaud O."/>
            <person name="Abrouk D."/>
            <person name="Fournier P."/>
            <person name="Briolay J."/>
            <person name="Nguyen A."/>
            <person name="Normand P."/>
            <person name="Fernandez M.P."/>
            <person name="Brochier-Armanet C."/>
            <person name="Herrera-Belaroussi A."/>
        </authorList>
    </citation>
    <scope>NUCLEOTIDE SEQUENCE [LARGE SCALE GENOMIC DNA]</scope>
    <source>
        <strain evidence="2 3">AvVan</strain>
    </source>
</reference>
<dbReference type="PANTHER" id="PTHR33164">
    <property type="entry name" value="TRANSCRIPTIONAL REGULATOR, MARR FAMILY"/>
    <property type="match status" value="1"/>
</dbReference>
<dbReference type="OrthoDB" id="3213746at2"/>
<dbReference type="InterPro" id="IPR039422">
    <property type="entry name" value="MarR/SlyA-like"/>
</dbReference>
<organism evidence="2 3">
    <name type="scientific">Candidatus Frankia alpina</name>
    <dbReference type="NCBI Taxonomy" id="2699483"/>
    <lineage>
        <taxon>Bacteria</taxon>
        <taxon>Bacillati</taxon>
        <taxon>Actinomycetota</taxon>
        <taxon>Actinomycetes</taxon>
        <taxon>Frankiales</taxon>
        <taxon>Frankiaceae</taxon>
        <taxon>Frankia</taxon>
    </lineage>
</organism>
<dbReference type="EMBL" id="SSXH01000311">
    <property type="protein sequence ID" value="THJ74140.1"/>
    <property type="molecule type" value="Genomic_DNA"/>
</dbReference>
<dbReference type="SUPFAM" id="SSF46785">
    <property type="entry name" value="Winged helix' DNA-binding domain"/>
    <property type="match status" value="1"/>
</dbReference>
<evidence type="ECO:0000313" key="2">
    <source>
        <dbReference type="EMBL" id="THJ74140.1"/>
    </source>
</evidence>
<dbReference type="GO" id="GO:0003700">
    <property type="term" value="F:DNA-binding transcription factor activity"/>
    <property type="evidence" value="ECO:0007669"/>
    <property type="project" value="InterPro"/>
</dbReference>
<dbReference type="Proteomes" id="UP000305282">
    <property type="component" value="Unassembled WGS sequence"/>
</dbReference>